<evidence type="ECO:0000313" key="2">
    <source>
        <dbReference type="EMBL" id="KAK4117240.1"/>
    </source>
</evidence>
<dbReference type="GeneID" id="89933095"/>
<accession>A0AAN6TML6</accession>
<dbReference type="Pfam" id="PF25482">
    <property type="entry name" value="DUF7905"/>
    <property type="match status" value="1"/>
</dbReference>
<reference evidence="2" key="2">
    <citation type="submission" date="2023-05" db="EMBL/GenBank/DDBJ databases">
        <authorList>
            <consortium name="Lawrence Berkeley National Laboratory"/>
            <person name="Steindorff A."/>
            <person name="Hensen N."/>
            <person name="Bonometti L."/>
            <person name="Westerberg I."/>
            <person name="Brannstrom I.O."/>
            <person name="Guillou S."/>
            <person name="Cros-Aarteil S."/>
            <person name="Calhoun S."/>
            <person name="Haridas S."/>
            <person name="Kuo A."/>
            <person name="Mondo S."/>
            <person name="Pangilinan J."/>
            <person name="Riley R."/>
            <person name="Labutti K."/>
            <person name="Andreopoulos B."/>
            <person name="Lipzen A."/>
            <person name="Chen C."/>
            <person name="Yanf M."/>
            <person name="Daum C."/>
            <person name="Ng V."/>
            <person name="Clum A."/>
            <person name="Ohm R."/>
            <person name="Martin F."/>
            <person name="Silar P."/>
            <person name="Natvig D."/>
            <person name="Lalanne C."/>
            <person name="Gautier V."/>
            <person name="Ament-Velasquez S.L."/>
            <person name="Kruys A."/>
            <person name="Hutchinson M.I."/>
            <person name="Powell A.J."/>
            <person name="Barry K."/>
            <person name="Miller A.N."/>
            <person name="Grigoriev I.V."/>
            <person name="Debuchy R."/>
            <person name="Gladieux P."/>
            <person name="Thoren M.H."/>
            <person name="Johannesson H."/>
        </authorList>
    </citation>
    <scope>NUCLEOTIDE SEQUENCE</scope>
    <source>
        <strain evidence="2">CBS 508.74</strain>
    </source>
</reference>
<organism evidence="2 3">
    <name type="scientific">Canariomyces notabilis</name>
    <dbReference type="NCBI Taxonomy" id="2074819"/>
    <lineage>
        <taxon>Eukaryota</taxon>
        <taxon>Fungi</taxon>
        <taxon>Dikarya</taxon>
        <taxon>Ascomycota</taxon>
        <taxon>Pezizomycotina</taxon>
        <taxon>Sordariomycetes</taxon>
        <taxon>Sordariomycetidae</taxon>
        <taxon>Sordariales</taxon>
        <taxon>Chaetomiaceae</taxon>
        <taxon>Canariomyces</taxon>
    </lineage>
</organism>
<feature type="domain" description="DUF7905" evidence="1">
    <location>
        <begin position="156"/>
        <end position="429"/>
    </location>
</feature>
<dbReference type="EMBL" id="MU853332">
    <property type="protein sequence ID" value="KAK4117240.1"/>
    <property type="molecule type" value="Genomic_DNA"/>
</dbReference>
<comment type="caution">
    <text evidence="2">The sequence shown here is derived from an EMBL/GenBank/DDBJ whole genome shotgun (WGS) entry which is preliminary data.</text>
</comment>
<keyword evidence="3" id="KW-1185">Reference proteome</keyword>
<proteinExistence type="predicted"/>
<dbReference type="RefSeq" id="XP_064674810.1">
    <property type="nucleotide sequence ID" value="XM_064808972.1"/>
</dbReference>
<evidence type="ECO:0000259" key="1">
    <source>
        <dbReference type="Pfam" id="PF25482"/>
    </source>
</evidence>
<dbReference type="Proteomes" id="UP001302812">
    <property type="component" value="Unassembled WGS sequence"/>
</dbReference>
<evidence type="ECO:0000313" key="3">
    <source>
        <dbReference type="Proteomes" id="UP001302812"/>
    </source>
</evidence>
<name>A0AAN6TML6_9PEZI</name>
<protein>
    <recommendedName>
        <fullName evidence="1">DUF7905 domain-containing protein</fullName>
    </recommendedName>
</protein>
<gene>
    <name evidence="2" type="ORF">N656DRAFT_23675</name>
</gene>
<dbReference type="AlphaFoldDB" id="A0AAN6TML6"/>
<dbReference type="InterPro" id="IPR057227">
    <property type="entry name" value="DUF7905"/>
</dbReference>
<sequence length="489" mass="55606">MMRRMYTSSVDKATAKEPPLFTVGVQVVLPAPMRGFKEIEPSSLDLKAVFSCIEAQYECKIDIDENGTAITVRGRNRERANRAITEIREHLRYEQGGQNIWRAQFLIHAPRNGTEQFRASLQSNGGDLGVRPMAVGGSNPESSTPDGFAAAEVEYKQELRRALDRTARTLRHDPNAMRMRVQFGKVALDEWKRGKTDYTFNELQNLVRRIGVRGTGRMMDVVDKKVAKALKVRLSAADGDLPESVRRYLEPPAEPAYSLVLETKNLRVETTFELVQAKGRLREKTKPLKQYTPGPFVAHRQEKREQKVEVITSCPESSHDWVLEICKVASLSDDSSSVPFTVKDLEMNLRFQGDALEGDFPNIMLSDTFIKAYDIEKVLGKVTWKYTISLQYNLEINLFHIWGKDTKSPPITMGGVMLYSDDWDDEMSSSTSQSREWDESFATQFLKPIDEEDGGPGEPGTTQDSLDHFLSWVHWIQRMLDDELRDRGD</sequence>
<reference evidence="2" key="1">
    <citation type="journal article" date="2023" name="Mol. Phylogenet. Evol.">
        <title>Genome-scale phylogeny and comparative genomics of the fungal order Sordariales.</title>
        <authorList>
            <person name="Hensen N."/>
            <person name="Bonometti L."/>
            <person name="Westerberg I."/>
            <person name="Brannstrom I.O."/>
            <person name="Guillou S."/>
            <person name="Cros-Aarteil S."/>
            <person name="Calhoun S."/>
            <person name="Haridas S."/>
            <person name="Kuo A."/>
            <person name="Mondo S."/>
            <person name="Pangilinan J."/>
            <person name="Riley R."/>
            <person name="LaButti K."/>
            <person name="Andreopoulos B."/>
            <person name="Lipzen A."/>
            <person name="Chen C."/>
            <person name="Yan M."/>
            <person name="Daum C."/>
            <person name="Ng V."/>
            <person name="Clum A."/>
            <person name="Steindorff A."/>
            <person name="Ohm R.A."/>
            <person name="Martin F."/>
            <person name="Silar P."/>
            <person name="Natvig D.O."/>
            <person name="Lalanne C."/>
            <person name="Gautier V."/>
            <person name="Ament-Velasquez S.L."/>
            <person name="Kruys A."/>
            <person name="Hutchinson M.I."/>
            <person name="Powell A.J."/>
            <person name="Barry K."/>
            <person name="Miller A.N."/>
            <person name="Grigoriev I.V."/>
            <person name="Debuchy R."/>
            <person name="Gladieux P."/>
            <person name="Hiltunen Thoren M."/>
            <person name="Johannesson H."/>
        </authorList>
    </citation>
    <scope>NUCLEOTIDE SEQUENCE</scope>
    <source>
        <strain evidence="2">CBS 508.74</strain>
    </source>
</reference>